<organism evidence="2 3">
    <name type="scientific">Elysia crispata</name>
    <name type="common">lettuce slug</name>
    <dbReference type="NCBI Taxonomy" id="231223"/>
    <lineage>
        <taxon>Eukaryota</taxon>
        <taxon>Metazoa</taxon>
        <taxon>Spiralia</taxon>
        <taxon>Lophotrochozoa</taxon>
        <taxon>Mollusca</taxon>
        <taxon>Gastropoda</taxon>
        <taxon>Heterobranchia</taxon>
        <taxon>Euthyneura</taxon>
        <taxon>Panpulmonata</taxon>
        <taxon>Sacoglossa</taxon>
        <taxon>Placobranchoidea</taxon>
        <taxon>Plakobranchidae</taxon>
        <taxon>Elysia</taxon>
    </lineage>
</organism>
<evidence type="ECO:0000313" key="3">
    <source>
        <dbReference type="Proteomes" id="UP001283361"/>
    </source>
</evidence>
<accession>A0AAE1AYD1</accession>
<dbReference type="InterPro" id="IPR033374">
    <property type="entry name" value="NSMF"/>
</dbReference>
<comment type="caution">
    <text evidence="2">The sequence shown here is derived from an EMBL/GenBank/DDBJ whole genome shotgun (WGS) entry which is preliminary data.</text>
</comment>
<feature type="region of interest" description="Disordered" evidence="1">
    <location>
        <begin position="225"/>
        <end position="250"/>
    </location>
</feature>
<reference evidence="2" key="1">
    <citation type="journal article" date="2023" name="G3 (Bethesda)">
        <title>A reference genome for the long-term kleptoplast-retaining sea slug Elysia crispata morphotype clarki.</title>
        <authorList>
            <person name="Eastman K.E."/>
            <person name="Pendleton A.L."/>
            <person name="Shaikh M.A."/>
            <person name="Suttiyut T."/>
            <person name="Ogas R."/>
            <person name="Tomko P."/>
            <person name="Gavelis G."/>
            <person name="Widhalm J.R."/>
            <person name="Wisecaver J.H."/>
        </authorList>
    </citation>
    <scope>NUCLEOTIDE SEQUENCE</scope>
    <source>
        <strain evidence="2">ECLA1</strain>
    </source>
</reference>
<protein>
    <submittedName>
        <fullName evidence="2">Uncharacterized protein</fullName>
    </submittedName>
</protein>
<sequence>MANRQNNIIAVRSSSPSGSLTNHTTVDCKATPIEQTAVNLTVVMPRFIPTFPGQVMLTACGNGDSSLSSSDDECHSDNEDISREGRGYSYLSNFSQCSTLSKPSSRHVRDEGREKNRRRRNPSHNIRFFTWRSDSKRSERAGRAKTSDSEFRLNPRELFAFSDLDYVIPHEVREVLKEEGVDDATLEAWLKCREVWHRRAEALRFFEMAKYKSAVRVKNDIVRLPPIGNGENQHADTPPSLKDETPPEPKPLLEVQQTLPEILRQSTVKASLGVGGALGYQSAMFRVLGTRCGPEKGRLTIIQGNRHSLGQISRKSREGLDLLLHSRTGSFFYLIHIVQMKLFHASTQSMANEVNIDLMQRDPRTPSQASPVSLGTPLLIPGPDDTLQTLFVLNFIHLKNFFLISIIFIDCETTGYHSRLVRFISFGDVLLQQVAMERKPKSEAQLVLTEAEEVKWRSEQRLEMLSAPSADYTPPRLVLISSRMPWCQSMANAVRRDGRILYIVYDFDTWNFKDILRECKTQLDHFRPGIKALSVMMLSKGGPGYFYLLKNFVMTPQKLKRSQYRCMRDFWRQLADMVSKLKPEEAFLHLVGTEFETNEQGRKLKHELSRLMLPNKVKVTTTCDNTSHGQQQIELYFDYRKYLLWRSKAVSNFDLTDTQEVTRSWSSIEEEARRKEFIFGRGDETNFELCISEGGESSPESDVGQMRNGYAIEREEMCKGDEVEGLIEKGIFLHEDTQRESSLSKDTESFPRELPEMNVEKQEGSIVP</sequence>
<dbReference type="PANTHER" id="PTHR32061">
    <property type="entry name" value="NMDA RECEPTOR SYNAPTONUCLEAR SIGNALING AND NEURONAL MIGRATION FACTOR"/>
    <property type="match status" value="1"/>
</dbReference>
<dbReference type="AlphaFoldDB" id="A0AAE1AYD1"/>
<dbReference type="GO" id="GO:0048168">
    <property type="term" value="P:regulation of neuronal synaptic plasticity"/>
    <property type="evidence" value="ECO:0007669"/>
    <property type="project" value="InterPro"/>
</dbReference>
<evidence type="ECO:0000313" key="2">
    <source>
        <dbReference type="EMBL" id="KAK3796340.1"/>
    </source>
</evidence>
<evidence type="ECO:0000256" key="1">
    <source>
        <dbReference type="SAM" id="MobiDB-lite"/>
    </source>
</evidence>
<gene>
    <name evidence="2" type="ORF">RRG08_024513</name>
</gene>
<keyword evidence="3" id="KW-1185">Reference proteome</keyword>
<dbReference type="GO" id="GO:2001222">
    <property type="term" value="P:regulation of neuron migration"/>
    <property type="evidence" value="ECO:0007669"/>
    <property type="project" value="InterPro"/>
</dbReference>
<dbReference type="EMBL" id="JAWDGP010000887">
    <property type="protein sequence ID" value="KAK3796340.1"/>
    <property type="molecule type" value="Genomic_DNA"/>
</dbReference>
<proteinExistence type="predicted"/>
<dbReference type="Proteomes" id="UP001283361">
    <property type="component" value="Unassembled WGS sequence"/>
</dbReference>
<feature type="region of interest" description="Disordered" evidence="1">
    <location>
        <begin position="737"/>
        <end position="768"/>
    </location>
</feature>
<name>A0AAE1AYD1_9GAST</name>
<feature type="region of interest" description="Disordered" evidence="1">
    <location>
        <begin position="100"/>
        <end position="119"/>
    </location>
</feature>